<dbReference type="EMBL" id="LAUU01000010">
    <property type="protein sequence ID" value="PTD30970.1"/>
    <property type="molecule type" value="Genomic_DNA"/>
</dbReference>
<gene>
    <name evidence="3" type="ORF">MLEAa_5750</name>
</gene>
<feature type="compositionally biased region" description="Low complexity" evidence="1">
    <location>
        <begin position="116"/>
        <end position="133"/>
    </location>
</feature>
<evidence type="ECO:0000313" key="4">
    <source>
        <dbReference type="Proteomes" id="UP000241093"/>
    </source>
</evidence>
<reference evidence="3 4" key="1">
    <citation type="submission" date="2015-04" db="EMBL/GenBank/DDBJ databases">
        <title>Genome sequence of Mycoplasma leachii strain 06049.</title>
        <authorList>
            <person name="Sirand-Pugnet P."/>
            <person name="Breton M."/>
            <person name="Dordet-Frisoni E."/>
            <person name="Baranowski E."/>
            <person name="Barre A."/>
            <person name="Couture C."/>
            <person name="Dupuy V."/>
            <person name="Gaurivaud P."/>
            <person name="Jacob D."/>
            <person name="Lemaitre C."/>
            <person name="Manso-Silvan L."/>
            <person name="Nikolski M."/>
            <person name="Nouvel L.-X."/>
            <person name="Poumarat F."/>
            <person name="Tardy F."/>
            <person name="Thebault P."/>
            <person name="Theil S."/>
            <person name="Citti C."/>
            <person name="Thiaucourt F."/>
            <person name="Blanchard A."/>
        </authorList>
    </citation>
    <scope>NUCLEOTIDE SEQUENCE [LARGE SCALE GENOMIC DNA]</scope>
    <source>
        <strain evidence="3 4">06049</strain>
    </source>
</reference>
<name>A0A2T4I8Y7_9MOLU</name>
<organism evidence="3 4">
    <name type="scientific">Mycoplasma leachii 06049</name>
    <dbReference type="NCBI Taxonomy" id="1188244"/>
    <lineage>
        <taxon>Bacteria</taxon>
        <taxon>Bacillati</taxon>
        <taxon>Mycoplasmatota</taxon>
        <taxon>Mollicutes</taxon>
        <taxon>Mycoplasmataceae</taxon>
        <taxon>Mycoplasma</taxon>
    </lineage>
</organism>
<dbReference type="Proteomes" id="UP000241093">
    <property type="component" value="Unassembled WGS sequence"/>
</dbReference>
<feature type="region of interest" description="Disordered" evidence="1">
    <location>
        <begin position="25"/>
        <end position="135"/>
    </location>
</feature>
<dbReference type="AlphaFoldDB" id="A0A2T4I8Y7"/>
<accession>A0A2T4I8Y7</accession>
<feature type="signal peptide" evidence="2">
    <location>
        <begin position="1"/>
        <end position="25"/>
    </location>
</feature>
<protein>
    <submittedName>
        <fullName evidence="3">Putative lipoprotein</fullName>
    </submittedName>
</protein>
<feature type="compositionally biased region" description="Basic and acidic residues" evidence="1">
    <location>
        <begin position="34"/>
        <end position="43"/>
    </location>
</feature>
<proteinExistence type="predicted"/>
<evidence type="ECO:0000256" key="1">
    <source>
        <dbReference type="SAM" id="MobiDB-lite"/>
    </source>
</evidence>
<dbReference type="RefSeq" id="WP_107669919.1">
    <property type="nucleotide sequence ID" value="NZ_LAUU01000010.1"/>
</dbReference>
<feature type="compositionally biased region" description="Basic and acidic residues" evidence="1">
    <location>
        <begin position="51"/>
        <end position="60"/>
    </location>
</feature>
<dbReference type="PROSITE" id="PS51257">
    <property type="entry name" value="PROKAR_LIPOPROTEIN"/>
    <property type="match status" value="1"/>
</dbReference>
<evidence type="ECO:0000313" key="3">
    <source>
        <dbReference type="EMBL" id="PTD30970.1"/>
    </source>
</evidence>
<feature type="compositionally biased region" description="Basic and acidic residues" evidence="1">
    <location>
        <begin position="82"/>
        <end position="112"/>
    </location>
</feature>
<comment type="caution">
    <text evidence="3">The sequence shown here is derived from an EMBL/GenBank/DDBJ whole genome shotgun (WGS) entry which is preliminary data.</text>
</comment>
<dbReference type="InterPro" id="IPR019992">
    <property type="entry name" value="Mycoides_lipoprot_LppA/p72"/>
</dbReference>
<keyword evidence="2" id="KW-0732">Signal</keyword>
<dbReference type="NCBIfam" id="TIGR03490">
    <property type="entry name" value="Mycoplas_LppA"/>
    <property type="match status" value="1"/>
</dbReference>
<feature type="chain" id="PRO_5015672845" evidence="2">
    <location>
        <begin position="26"/>
        <end position="550"/>
    </location>
</feature>
<sequence length="550" mass="62951">MKKATKLLLSILPISSISFFSVVSCSTTNSNTKQPDKKPEKPNENTPKTPPKPDDKKPNNNDDNSNNNSNPNNKPDSTTPSENKDPSKPDKTPKTPDSDSKQPEEDPKKPDEQPQGDDPNNNHPHNNQPAGQPEVHKMDFSDLDKLPKKISFDNFKIYKKQDATSAWFDLKTKIKWIFEKVINDKEIINKYEVSFVNENDLVFVDEKGVIDKVSIKFTKGKQSKTRTFSFTGFKKRTNTVIKNNKENYIKPKNKVDEKLLGLYPSLVAYMLMYSQDHNNYRELLQSGNVINFEELENHNSSLFYDDSINLNVEMKDLLLEYDKSLGELYNDKIIDVRYDDINGILGLEVEITNRDDNPKTKDEPFSYKPKAFIFQGFRKIDFNNNDRNVLSINLLPSSLKEIVGKGNVKKKIDEFKKSGESENKILFEKSTEPFFKQQLFKNLLVDINDNEQKIYRSNQTLSLHSSNGYTSIIGLAGNMSIYPFHSIITKDCINNISLVVNKQPDNNYLITIDFDFDLPVFSSTFSDLKSHVASDSKTLKLKVSAKTFIK</sequence>
<evidence type="ECO:0000256" key="2">
    <source>
        <dbReference type="SAM" id="SignalP"/>
    </source>
</evidence>
<dbReference type="NCBIfam" id="NF045959">
    <property type="entry name" value="LppA_rel_LP"/>
    <property type="match status" value="1"/>
</dbReference>
<keyword evidence="3" id="KW-0449">Lipoprotein</keyword>
<feature type="compositionally biased region" description="Low complexity" evidence="1">
    <location>
        <begin position="61"/>
        <end position="81"/>
    </location>
</feature>